<evidence type="ECO:0000256" key="4">
    <source>
        <dbReference type="ARBA" id="ARBA00023136"/>
    </source>
</evidence>
<dbReference type="Proteomes" id="UP000095280">
    <property type="component" value="Unplaced"/>
</dbReference>
<evidence type="ECO:0000259" key="6">
    <source>
        <dbReference type="Pfam" id="PF00085"/>
    </source>
</evidence>
<evidence type="ECO:0000256" key="2">
    <source>
        <dbReference type="ARBA" id="ARBA00022692"/>
    </source>
</evidence>
<dbReference type="PANTHER" id="PTHR46426:SF1">
    <property type="entry name" value="PROTEIN DISULFIDE-ISOMERASE TMX3"/>
    <property type="match status" value="1"/>
</dbReference>
<dbReference type="InterPro" id="IPR036249">
    <property type="entry name" value="Thioredoxin-like_sf"/>
</dbReference>
<accession>A0A1I8HQ24</accession>
<organism evidence="7 9">
    <name type="scientific">Macrostomum lignano</name>
    <dbReference type="NCBI Taxonomy" id="282301"/>
    <lineage>
        <taxon>Eukaryota</taxon>
        <taxon>Metazoa</taxon>
        <taxon>Spiralia</taxon>
        <taxon>Lophotrochozoa</taxon>
        <taxon>Platyhelminthes</taxon>
        <taxon>Rhabditophora</taxon>
        <taxon>Macrostomorpha</taxon>
        <taxon>Macrostomida</taxon>
        <taxon>Macrostomidae</taxon>
        <taxon>Macrostomum</taxon>
    </lineage>
</organism>
<dbReference type="InterPro" id="IPR052250">
    <property type="entry name" value="PDI_TMX3"/>
</dbReference>
<dbReference type="WBParaSite" id="maker-uti_cns_0007372-snap-gene-0.5-mRNA-1">
    <property type="protein sequence ID" value="maker-uti_cns_0007372-snap-gene-0.5-mRNA-1"/>
    <property type="gene ID" value="maker-uti_cns_0007372-snap-gene-0.5"/>
</dbReference>
<comment type="subcellular location">
    <subcellularLocation>
        <location evidence="1">Membrane</location>
        <topology evidence="1">Single-pass membrane protein</topology>
    </subcellularLocation>
</comment>
<evidence type="ECO:0000313" key="9">
    <source>
        <dbReference type="WBParaSite" id="maker-uti_cns_0007372-snap-gene-0.5-mRNA-1"/>
    </source>
</evidence>
<feature type="region of interest" description="Disordered" evidence="5">
    <location>
        <begin position="332"/>
        <end position="365"/>
    </location>
</feature>
<dbReference type="WBParaSite" id="maker-uti_cns_0006726-snap-gene-0.6-mRNA-1">
    <property type="protein sequence ID" value="maker-uti_cns_0006726-snap-gene-0.6-mRNA-1"/>
    <property type="gene ID" value="maker-uti_cns_0006726-snap-gene-0.6"/>
</dbReference>
<keyword evidence="4" id="KW-0472">Membrane</keyword>
<dbReference type="InterPro" id="IPR013766">
    <property type="entry name" value="Thioredoxin_domain"/>
</dbReference>
<feature type="domain" description="Thioredoxin" evidence="6">
    <location>
        <begin position="1"/>
        <end position="67"/>
    </location>
</feature>
<feature type="compositionally biased region" description="Acidic residues" evidence="5">
    <location>
        <begin position="332"/>
        <end position="347"/>
    </location>
</feature>
<evidence type="ECO:0000256" key="3">
    <source>
        <dbReference type="ARBA" id="ARBA00022989"/>
    </source>
</evidence>
<dbReference type="Pfam" id="PF00085">
    <property type="entry name" value="Thioredoxin"/>
    <property type="match status" value="1"/>
</dbReference>
<dbReference type="GO" id="GO:0016020">
    <property type="term" value="C:membrane"/>
    <property type="evidence" value="ECO:0007669"/>
    <property type="project" value="UniProtKB-SubCell"/>
</dbReference>
<dbReference type="AlphaFoldDB" id="A0A1I8HQ24"/>
<keyword evidence="2" id="KW-0812">Transmembrane</keyword>
<dbReference type="Gene3D" id="3.40.30.10">
    <property type="entry name" value="Glutaredoxin"/>
    <property type="match status" value="1"/>
</dbReference>
<evidence type="ECO:0000313" key="7">
    <source>
        <dbReference type="Proteomes" id="UP000095280"/>
    </source>
</evidence>
<reference evidence="8 9" key="1">
    <citation type="submission" date="2016-11" db="UniProtKB">
        <authorList>
            <consortium name="WormBaseParasite"/>
        </authorList>
    </citation>
    <scope>IDENTIFICATION</scope>
</reference>
<dbReference type="GO" id="GO:0005783">
    <property type="term" value="C:endoplasmic reticulum"/>
    <property type="evidence" value="ECO:0007669"/>
    <property type="project" value="TreeGrafter"/>
</dbReference>
<dbReference type="PANTHER" id="PTHR46426">
    <property type="entry name" value="PROTEIN DISULFIDE-ISOMERASE TMX3"/>
    <property type="match status" value="1"/>
</dbReference>
<proteinExistence type="predicted"/>
<evidence type="ECO:0000256" key="5">
    <source>
        <dbReference type="SAM" id="MobiDB-lite"/>
    </source>
</evidence>
<dbReference type="SUPFAM" id="SSF52833">
    <property type="entry name" value="Thioredoxin-like"/>
    <property type="match status" value="1"/>
</dbReference>
<evidence type="ECO:0000256" key="1">
    <source>
        <dbReference type="ARBA" id="ARBA00004167"/>
    </source>
</evidence>
<protein>
    <submittedName>
        <fullName evidence="8 9">Thioredoxin domain-containing protein</fullName>
    </submittedName>
</protein>
<evidence type="ECO:0000313" key="8">
    <source>
        <dbReference type="WBParaSite" id="maker-uti_cns_0006726-snap-gene-0.6-mRNA-1"/>
    </source>
</evidence>
<keyword evidence="3" id="KW-1133">Transmembrane helix</keyword>
<name>A0A1I8HQ24_9PLAT</name>
<sequence>MEPAYEEVSDRLAGSPVTVARIDATVHQAAAAHFRVRGFPTLIYVKGDTRHEFRGERTADEIVKFVNRVSGDPVKVIASPGKFNEVFATSVKDPFFLFIGSEESKEFAVFNGIAGQMRTDSSFYRADAQLLANLGFDLAAKRLDRGHGGDIAEPCVLAFKDNGFLLVAIVTNESDPEERRFVQLGRALAFSMDLELANVQFGWAGSAKAASDMAMTSLPTPNVMLLNPNSTRYYLRPDYHLPISVRDETVGSLKRLVLQGLNGELPAYGGGGLIEGLKRTVYDFATGLAGFVLSHPGLALVVIGAPVAVVSILCYAICCMDTTDDVAEGEVEGDAYLDDEGEDEVDEANSAAIEGEDEGEGKKDQ</sequence>
<keyword evidence="7" id="KW-1185">Reference proteome</keyword>